<keyword evidence="3" id="KW-1185">Reference proteome</keyword>
<sequence length="250" mass="27401">MAWREERTCDGKARLTQELTLEQPTERALSAAAKLVGKTWYPDEPAKWDGLCEKIELAHHLEHATYVRAAMLGDRFAGIVAAGPAQSEAGTARADAGALWYRNHMRAYAPWVLGTPDEPRIGLALAPITAEIALTQELVERGDARSAWEITLLAVDPAFHGHGIGRTLFSGALDYLRAQSAPGFFLATDDGCDFGFYDHLELERIASREAAACPGVPQGEEAVELDGPNDEKPFRVYLYGAWLDGKHDVR</sequence>
<dbReference type="SUPFAM" id="SSF55729">
    <property type="entry name" value="Acyl-CoA N-acyltransferases (Nat)"/>
    <property type="match status" value="1"/>
</dbReference>
<feature type="domain" description="N-acetyltransferase" evidence="1">
    <location>
        <begin position="140"/>
        <end position="189"/>
    </location>
</feature>
<comment type="caution">
    <text evidence="2">The sequence shown here is derived from an EMBL/GenBank/DDBJ whole genome shotgun (WGS) entry which is preliminary data.</text>
</comment>
<keyword evidence="2" id="KW-0808">Transferase</keyword>
<dbReference type="Proteomes" id="UP001204320">
    <property type="component" value="Unassembled WGS sequence"/>
</dbReference>
<dbReference type="EC" id="2.3.1.-" evidence="2"/>
<dbReference type="InterPro" id="IPR000182">
    <property type="entry name" value="GNAT_dom"/>
</dbReference>
<accession>A0ABT1Z6N7</accession>
<reference evidence="2 3" key="1">
    <citation type="submission" date="2022-08" db="EMBL/GenBank/DDBJ databases">
        <title>Tractidigestivibacter montrealensis type strain KD21.</title>
        <authorList>
            <person name="Diop K."/>
            <person name="Richard C."/>
            <person name="Routy B."/>
        </authorList>
    </citation>
    <scope>NUCLEOTIDE SEQUENCE [LARGE SCALE GENOMIC DNA]</scope>
    <source>
        <strain evidence="2 3">KD21</strain>
    </source>
</reference>
<dbReference type="Pfam" id="PF00583">
    <property type="entry name" value="Acetyltransf_1"/>
    <property type="match status" value="1"/>
</dbReference>
<evidence type="ECO:0000313" key="2">
    <source>
        <dbReference type="EMBL" id="MCR9035871.1"/>
    </source>
</evidence>
<gene>
    <name evidence="2" type="ORF">NVS32_02745</name>
</gene>
<dbReference type="InterPro" id="IPR016181">
    <property type="entry name" value="Acyl_CoA_acyltransferase"/>
</dbReference>
<dbReference type="RefSeq" id="WP_258498548.1">
    <property type="nucleotide sequence ID" value="NZ_JANSKA010000001.1"/>
</dbReference>
<dbReference type="Gene3D" id="3.40.630.30">
    <property type="match status" value="1"/>
</dbReference>
<protein>
    <submittedName>
        <fullName evidence="2">GNAT family N-acetyltransferase</fullName>
        <ecNumber evidence="2">2.3.1.-</ecNumber>
    </submittedName>
</protein>
<proteinExistence type="predicted"/>
<evidence type="ECO:0000313" key="3">
    <source>
        <dbReference type="Proteomes" id="UP001204320"/>
    </source>
</evidence>
<dbReference type="GO" id="GO:0016746">
    <property type="term" value="F:acyltransferase activity"/>
    <property type="evidence" value="ECO:0007669"/>
    <property type="project" value="UniProtKB-KW"/>
</dbReference>
<keyword evidence="2" id="KW-0012">Acyltransferase</keyword>
<dbReference type="EMBL" id="JANSKA010000001">
    <property type="protein sequence ID" value="MCR9035871.1"/>
    <property type="molecule type" value="Genomic_DNA"/>
</dbReference>
<dbReference type="CDD" id="cd04301">
    <property type="entry name" value="NAT_SF"/>
    <property type="match status" value="1"/>
</dbReference>
<name>A0ABT1Z6N7_9ACTN</name>
<organism evidence="2 3">
    <name type="scientific">Tractidigestivibacter montrealensis</name>
    <dbReference type="NCBI Taxonomy" id="2972466"/>
    <lineage>
        <taxon>Bacteria</taxon>
        <taxon>Bacillati</taxon>
        <taxon>Actinomycetota</taxon>
        <taxon>Coriobacteriia</taxon>
        <taxon>Coriobacteriales</taxon>
        <taxon>Atopobiaceae</taxon>
        <taxon>Tractidigestivibacter</taxon>
    </lineage>
</organism>
<evidence type="ECO:0000259" key="1">
    <source>
        <dbReference type="Pfam" id="PF00583"/>
    </source>
</evidence>